<dbReference type="Proteomes" id="UP000683507">
    <property type="component" value="Chromosome"/>
</dbReference>
<dbReference type="InterPro" id="IPR006665">
    <property type="entry name" value="OmpA-like"/>
</dbReference>
<dbReference type="GO" id="GO:0016020">
    <property type="term" value="C:membrane"/>
    <property type="evidence" value="ECO:0007669"/>
    <property type="project" value="UniProtKB-UniRule"/>
</dbReference>
<keyword evidence="1" id="KW-0472">Membrane</keyword>
<dbReference type="PROSITE" id="PS51123">
    <property type="entry name" value="OMPA_2"/>
    <property type="match status" value="1"/>
</dbReference>
<dbReference type="InterPro" id="IPR050330">
    <property type="entry name" value="Bact_OuterMem_StrucFunc"/>
</dbReference>
<gene>
    <name evidence="4" type="primary">pal_11</name>
    <name evidence="4" type="ORF">CRYO30217_01120</name>
</gene>
<keyword evidence="4" id="KW-0449">Lipoprotein</keyword>
<dbReference type="PANTHER" id="PTHR30329:SF21">
    <property type="entry name" value="LIPOPROTEIN YIAD-RELATED"/>
    <property type="match status" value="1"/>
</dbReference>
<dbReference type="PANTHER" id="PTHR30329">
    <property type="entry name" value="STATOR ELEMENT OF FLAGELLAR MOTOR COMPLEX"/>
    <property type="match status" value="1"/>
</dbReference>
<sequence length="395" mass="44708">MKKIFLLGTLAFLGTVGVAQDGDDKNLVQNPSFESVDGKLKKLKSINKAAQWESPTALRADLYSTEKDGLPCSAPDNMYGKESPYDGSNYAGIVMYSYNNKEPRTYLQAQLIAPLRKDVTYCIKYYVSLSDLSKYAVNNFGMYFSKEGLILEEKGDIIIDKEKDKKYIAVNTDNRIYNERYNWIPVCATYTASGKENFITIGNFFNNKETEYEKLKKMEGFRTSQVPMAYYYLDQVEVFIMEDPAECACNQAQNEVLTSVVYNKNTASGDGFSIEEQVKLATVYFDIKKSKLESNMKGDLDILAGSLKANPEYKIKLHAHLDAEEGAIVRKNPDDIVCKDLDLKRAQAVKEYLVSKGVDETRISIEGHRDKEQVAFGTTSLDHAKNRRVEFELVE</sequence>
<protein>
    <submittedName>
        <fullName evidence="4">Peptidoglycan-associated lipoprotein</fullName>
    </submittedName>
</protein>
<feature type="signal peptide" evidence="2">
    <location>
        <begin position="1"/>
        <end position="21"/>
    </location>
</feature>
<evidence type="ECO:0000259" key="3">
    <source>
        <dbReference type="PROSITE" id="PS51123"/>
    </source>
</evidence>
<evidence type="ECO:0000256" key="1">
    <source>
        <dbReference type="PROSITE-ProRule" id="PRU00473"/>
    </source>
</evidence>
<feature type="chain" id="PRO_5037064615" evidence="2">
    <location>
        <begin position="22"/>
        <end position="395"/>
    </location>
</feature>
<dbReference type="SUPFAM" id="SSF103088">
    <property type="entry name" value="OmpA-like"/>
    <property type="match status" value="1"/>
</dbReference>
<dbReference type="CDD" id="cd07185">
    <property type="entry name" value="OmpA_C-like"/>
    <property type="match status" value="1"/>
</dbReference>
<dbReference type="Gene3D" id="3.30.1330.60">
    <property type="entry name" value="OmpA-like domain"/>
    <property type="match status" value="1"/>
</dbReference>
<evidence type="ECO:0000313" key="5">
    <source>
        <dbReference type="Proteomes" id="UP000683507"/>
    </source>
</evidence>
<proteinExistence type="predicted"/>
<feature type="domain" description="OmpA-like" evidence="3">
    <location>
        <begin position="273"/>
        <end position="395"/>
    </location>
</feature>
<evidence type="ECO:0000313" key="4">
    <source>
        <dbReference type="EMBL" id="CAG5079921.1"/>
    </source>
</evidence>
<keyword evidence="2" id="KW-0732">Signal</keyword>
<accession>A0A916JMU7</accession>
<dbReference type="Pfam" id="PF00691">
    <property type="entry name" value="OmpA"/>
    <property type="match status" value="1"/>
</dbReference>
<keyword evidence="5" id="KW-1185">Reference proteome</keyword>
<dbReference type="InterPro" id="IPR036737">
    <property type="entry name" value="OmpA-like_sf"/>
</dbReference>
<dbReference type="EMBL" id="OU015584">
    <property type="protein sequence ID" value="CAG5079921.1"/>
    <property type="molecule type" value="Genomic_DNA"/>
</dbReference>
<dbReference type="RefSeq" id="WP_258541336.1">
    <property type="nucleotide sequence ID" value="NZ_OU015584.1"/>
</dbReference>
<dbReference type="KEGG" id="ptan:CRYO30217_01120"/>
<evidence type="ECO:0000256" key="2">
    <source>
        <dbReference type="SAM" id="SignalP"/>
    </source>
</evidence>
<organism evidence="4 5">
    <name type="scientific">Parvicella tangerina</name>
    <dbReference type="NCBI Taxonomy" id="2829795"/>
    <lineage>
        <taxon>Bacteria</taxon>
        <taxon>Pseudomonadati</taxon>
        <taxon>Bacteroidota</taxon>
        <taxon>Flavobacteriia</taxon>
        <taxon>Flavobacteriales</taxon>
        <taxon>Parvicellaceae</taxon>
        <taxon>Parvicella</taxon>
    </lineage>
</organism>
<dbReference type="AlphaFoldDB" id="A0A916JMU7"/>
<reference evidence="4" key="1">
    <citation type="submission" date="2021-04" db="EMBL/GenBank/DDBJ databases">
        <authorList>
            <person name="Rodrigo-Torres L."/>
            <person name="Arahal R. D."/>
            <person name="Lucena T."/>
        </authorList>
    </citation>
    <scope>NUCLEOTIDE SEQUENCE</scope>
    <source>
        <strain evidence="4">AS29M-1</strain>
    </source>
</reference>
<name>A0A916JMU7_9FLAO</name>